<evidence type="ECO:0000313" key="4">
    <source>
        <dbReference type="Proteomes" id="UP000002051"/>
    </source>
</evidence>
<evidence type="ECO:0000313" key="2">
    <source>
        <dbReference type="EMBL" id="AES66666.1"/>
    </source>
</evidence>
<organism evidence="2 4">
    <name type="scientific">Medicago truncatula</name>
    <name type="common">Barrel medic</name>
    <name type="synonym">Medicago tribuloides</name>
    <dbReference type="NCBI Taxonomy" id="3880"/>
    <lineage>
        <taxon>Eukaryota</taxon>
        <taxon>Viridiplantae</taxon>
        <taxon>Streptophyta</taxon>
        <taxon>Embryophyta</taxon>
        <taxon>Tracheophyta</taxon>
        <taxon>Spermatophyta</taxon>
        <taxon>Magnoliopsida</taxon>
        <taxon>eudicotyledons</taxon>
        <taxon>Gunneridae</taxon>
        <taxon>Pentapetalae</taxon>
        <taxon>rosids</taxon>
        <taxon>fabids</taxon>
        <taxon>Fabales</taxon>
        <taxon>Fabaceae</taxon>
        <taxon>Papilionoideae</taxon>
        <taxon>50 kb inversion clade</taxon>
        <taxon>NPAAA clade</taxon>
        <taxon>Hologalegina</taxon>
        <taxon>IRL clade</taxon>
        <taxon>Trifolieae</taxon>
        <taxon>Medicago</taxon>
    </lineage>
</organism>
<dbReference type="HOGENOM" id="CLU_1909778_0_0_1"/>
<accession>G7IJF5</accession>
<reference evidence="3" key="3">
    <citation type="submission" date="2015-04" db="UniProtKB">
        <authorList>
            <consortium name="EnsemblPlants"/>
        </authorList>
    </citation>
    <scope>IDENTIFICATION</scope>
    <source>
        <strain evidence="3">cv. Jemalong A17</strain>
    </source>
</reference>
<evidence type="ECO:0000256" key="1">
    <source>
        <dbReference type="SAM" id="MobiDB-lite"/>
    </source>
</evidence>
<dbReference type="AlphaFoldDB" id="G7IJF5"/>
<reference evidence="2 4" key="1">
    <citation type="journal article" date="2011" name="Nature">
        <title>The Medicago genome provides insight into the evolution of rhizobial symbioses.</title>
        <authorList>
            <person name="Young N.D."/>
            <person name="Debelle F."/>
            <person name="Oldroyd G.E."/>
            <person name="Geurts R."/>
            <person name="Cannon S.B."/>
            <person name="Udvardi M.K."/>
            <person name="Benedito V.A."/>
            <person name="Mayer K.F."/>
            <person name="Gouzy J."/>
            <person name="Schoof H."/>
            <person name="Van de Peer Y."/>
            <person name="Proost S."/>
            <person name="Cook D.R."/>
            <person name="Meyers B.C."/>
            <person name="Spannagl M."/>
            <person name="Cheung F."/>
            <person name="De Mita S."/>
            <person name="Krishnakumar V."/>
            <person name="Gundlach H."/>
            <person name="Zhou S."/>
            <person name="Mudge J."/>
            <person name="Bharti A.K."/>
            <person name="Murray J.D."/>
            <person name="Naoumkina M.A."/>
            <person name="Rosen B."/>
            <person name="Silverstein K.A."/>
            <person name="Tang H."/>
            <person name="Rombauts S."/>
            <person name="Zhao P.X."/>
            <person name="Zhou P."/>
            <person name="Barbe V."/>
            <person name="Bardou P."/>
            <person name="Bechner M."/>
            <person name="Bellec A."/>
            <person name="Berger A."/>
            <person name="Berges H."/>
            <person name="Bidwell S."/>
            <person name="Bisseling T."/>
            <person name="Choisne N."/>
            <person name="Couloux A."/>
            <person name="Denny R."/>
            <person name="Deshpande S."/>
            <person name="Dai X."/>
            <person name="Doyle J.J."/>
            <person name="Dudez A.M."/>
            <person name="Farmer A.D."/>
            <person name="Fouteau S."/>
            <person name="Franken C."/>
            <person name="Gibelin C."/>
            <person name="Gish J."/>
            <person name="Goldstein S."/>
            <person name="Gonzalez A.J."/>
            <person name="Green P.J."/>
            <person name="Hallab A."/>
            <person name="Hartog M."/>
            <person name="Hua A."/>
            <person name="Humphray S.J."/>
            <person name="Jeong D.H."/>
            <person name="Jing Y."/>
            <person name="Jocker A."/>
            <person name="Kenton S.M."/>
            <person name="Kim D.J."/>
            <person name="Klee K."/>
            <person name="Lai H."/>
            <person name="Lang C."/>
            <person name="Lin S."/>
            <person name="Macmil S.L."/>
            <person name="Magdelenat G."/>
            <person name="Matthews L."/>
            <person name="McCorrison J."/>
            <person name="Monaghan E.L."/>
            <person name="Mun J.H."/>
            <person name="Najar F.Z."/>
            <person name="Nicholson C."/>
            <person name="Noirot C."/>
            <person name="O'Bleness M."/>
            <person name="Paule C.R."/>
            <person name="Poulain J."/>
            <person name="Prion F."/>
            <person name="Qin B."/>
            <person name="Qu C."/>
            <person name="Retzel E.F."/>
            <person name="Riddle C."/>
            <person name="Sallet E."/>
            <person name="Samain S."/>
            <person name="Samson N."/>
            <person name="Sanders I."/>
            <person name="Saurat O."/>
            <person name="Scarpelli C."/>
            <person name="Schiex T."/>
            <person name="Segurens B."/>
            <person name="Severin A.J."/>
            <person name="Sherrier D.J."/>
            <person name="Shi R."/>
            <person name="Sims S."/>
            <person name="Singer S.R."/>
            <person name="Sinharoy S."/>
            <person name="Sterck L."/>
            <person name="Viollet A."/>
            <person name="Wang B.B."/>
            <person name="Wang K."/>
            <person name="Wang M."/>
            <person name="Wang X."/>
            <person name="Warfsmann J."/>
            <person name="Weissenbach J."/>
            <person name="White D.D."/>
            <person name="White J.D."/>
            <person name="Wiley G.B."/>
            <person name="Wincker P."/>
            <person name="Xing Y."/>
            <person name="Yang L."/>
            <person name="Yao Z."/>
            <person name="Ying F."/>
            <person name="Zhai J."/>
            <person name="Zhou L."/>
            <person name="Zuber A."/>
            <person name="Denarie J."/>
            <person name="Dixon R.A."/>
            <person name="May G.D."/>
            <person name="Schwartz D.C."/>
            <person name="Rogers J."/>
            <person name="Quetier F."/>
            <person name="Town C.D."/>
            <person name="Roe B.A."/>
        </authorList>
    </citation>
    <scope>NUCLEOTIDE SEQUENCE [LARGE SCALE GENOMIC DNA]</scope>
    <source>
        <strain evidence="2">A17</strain>
        <strain evidence="3 4">cv. Jemalong A17</strain>
    </source>
</reference>
<dbReference type="EMBL" id="CM001218">
    <property type="protein sequence ID" value="AES66666.1"/>
    <property type="molecule type" value="Genomic_DNA"/>
</dbReference>
<name>G7IJF5_MEDTR</name>
<evidence type="ECO:0000313" key="3">
    <source>
        <dbReference type="EnsemblPlants" id="AES66666"/>
    </source>
</evidence>
<gene>
    <name evidence="2" type="ordered locus">MTR_2g077010</name>
</gene>
<proteinExistence type="predicted"/>
<dbReference type="EnsemblPlants" id="AES66666">
    <property type="protein sequence ID" value="AES66666"/>
    <property type="gene ID" value="MTR_2g077010"/>
</dbReference>
<protein>
    <submittedName>
        <fullName evidence="2 3">Uncharacterized protein</fullName>
    </submittedName>
</protein>
<feature type="region of interest" description="Disordered" evidence="1">
    <location>
        <begin position="103"/>
        <end position="133"/>
    </location>
</feature>
<reference evidence="2 4" key="2">
    <citation type="journal article" date="2014" name="BMC Genomics">
        <title>An improved genome release (version Mt4.0) for the model legume Medicago truncatula.</title>
        <authorList>
            <person name="Tang H."/>
            <person name="Krishnakumar V."/>
            <person name="Bidwell S."/>
            <person name="Rosen B."/>
            <person name="Chan A."/>
            <person name="Zhou S."/>
            <person name="Gentzbittel L."/>
            <person name="Childs K.L."/>
            <person name="Yandell M."/>
            <person name="Gundlach H."/>
            <person name="Mayer K.F."/>
            <person name="Schwartz D.C."/>
            <person name="Town C.D."/>
        </authorList>
    </citation>
    <scope>GENOME REANNOTATION</scope>
    <source>
        <strain evidence="3 4">cv. Jemalong A17</strain>
    </source>
</reference>
<keyword evidence="4" id="KW-1185">Reference proteome</keyword>
<sequence>METKHSKDMVAMEEKLQVLLRVMLNQSNTSIDMGDLGAFLSTQNDDNNVRHSSTSTHAPNNHESIMKFTVKTLKGSNFEIRVHPFDFVKNRSMGGEWFFDNSEEEDEEHLFDESEEVDEEQFFDDLDGDEDEE</sequence>
<dbReference type="Proteomes" id="UP000002051">
    <property type="component" value="Chromosome 2"/>
</dbReference>
<dbReference type="PaxDb" id="3880-AES66666"/>